<proteinExistence type="predicted"/>
<evidence type="ECO:0000259" key="2">
    <source>
        <dbReference type="PROSITE" id="PS50280"/>
    </source>
</evidence>
<evidence type="ECO:0000313" key="4">
    <source>
        <dbReference type="Proteomes" id="UP000244855"/>
    </source>
</evidence>
<accession>A0A2V1DDW2</accession>
<protein>
    <recommendedName>
        <fullName evidence="2">SET domain-containing protein</fullName>
    </recommendedName>
</protein>
<dbReference type="EMBL" id="KZ805466">
    <property type="protein sequence ID" value="PVH96356.1"/>
    <property type="molecule type" value="Genomic_DNA"/>
</dbReference>
<dbReference type="STRING" id="97972.A0A2V1DDW2"/>
<organism evidence="3 4">
    <name type="scientific">Periconia macrospinosa</name>
    <dbReference type="NCBI Taxonomy" id="97972"/>
    <lineage>
        <taxon>Eukaryota</taxon>
        <taxon>Fungi</taxon>
        <taxon>Dikarya</taxon>
        <taxon>Ascomycota</taxon>
        <taxon>Pezizomycotina</taxon>
        <taxon>Dothideomycetes</taxon>
        <taxon>Pleosporomycetidae</taxon>
        <taxon>Pleosporales</taxon>
        <taxon>Massarineae</taxon>
        <taxon>Periconiaceae</taxon>
        <taxon>Periconia</taxon>
    </lineage>
</organism>
<feature type="compositionally biased region" description="Polar residues" evidence="1">
    <location>
        <begin position="9"/>
        <end position="19"/>
    </location>
</feature>
<dbReference type="SMART" id="SM00317">
    <property type="entry name" value="SET"/>
    <property type="match status" value="1"/>
</dbReference>
<dbReference type="InterPro" id="IPR046341">
    <property type="entry name" value="SET_dom_sf"/>
</dbReference>
<name>A0A2V1DDW2_9PLEO</name>
<dbReference type="AlphaFoldDB" id="A0A2V1DDW2"/>
<dbReference type="SUPFAM" id="SSF82199">
    <property type="entry name" value="SET domain"/>
    <property type="match status" value="1"/>
</dbReference>
<dbReference type="PROSITE" id="PS50280">
    <property type="entry name" value="SET"/>
    <property type="match status" value="1"/>
</dbReference>
<sequence>MGQSDRTRSGSKSTSVTPNNWPPGVVYLHQPCYSKRLQTDAAATLTFSKSDLPSTEEPRKCKGPFANVKITPIFVPSHPANGQSGLFAAQHLPPDTFILPYIGYVHGPNDLDENSDYDLSLDRELGIGVDASKMGNEARFINDYRGVSAAPNAEFRHVFVDVGKGRVEKRMGVFVLSAGKSGKRAKGIEKGREILVSYGKGFWTERMGADG</sequence>
<feature type="domain" description="SET" evidence="2">
    <location>
        <begin position="66"/>
        <end position="199"/>
    </location>
</feature>
<dbReference type="Proteomes" id="UP000244855">
    <property type="component" value="Unassembled WGS sequence"/>
</dbReference>
<dbReference type="Gene3D" id="2.170.270.10">
    <property type="entry name" value="SET domain"/>
    <property type="match status" value="1"/>
</dbReference>
<dbReference type="Pfam" id="PF00856">
    <property type="entry name" value="SET"/>
    <property type="match status" value="1"/>
</dbReference>
<dbReference type="InterPro" id="IPR001214">
    <property type="entry name" value="SET_dom"/>
</dbReference>
<evidence type="ECO:0000313" key="3">
    <source>
        <dbReference type="EMBL" id="PVH96356.1"/>
    </source>
</evidence>
<keyword evidence="4" id="KW-1185">Reference proteome</keyword>
<gene>
    <name evidence="3" type="ORF">DM02DRAFT_617262</name>
</gene>
<reference evidence="3 4" key="1">
    <citation type="journal article" date="2018" name="Sci. Rep.">
        <title>Comparative genomics provides insights into the lifestyle and reveals functional heterogeneity of dark septate endophytic fungi.</title>
        <authorList>
            <person name="Knapp D.G."/>
            <person name="Nemeth J.B."/>
            <person name="Barry K."/>
            <person name="Hainaut M."/>
            <person name="Henrissat B."/>
            <person name="Johnson J."/>
            <person name="Kuo A."/>
            <person name="Lim J.H.P."/>
            <person name="Lipzen A."/>
            <person name="Nolan M."/>
            <person name="Ohm R.A."/>
            <person name="Tamas L."/>
            <person name="Grigoriev I.V."/>
            <person name="Spatafora J.W."/>
            <person name="Nagy L.G."/>
            <person name="Kovacs G.M."/>
        </authorList>
    </citation>
    <scope>NUCLEOTIDE SEQUENCE [LARGE SCALE GENOMIC DNA]</scope>
    <source>
        <strain evidence="3 4">DSE2036</strain>
    </source>
</reference>
<dbReference type="OrthoDB" id="5792673at2759"/>
<evidence type="ECO:0000256" key="1">
    <source>
        <dbReference type="SAM" id="MobiDB-lite"/>
    </source>
</evidence>
<feature type="region of interest" description="Disordered" evidence="1">
    <location>
        <begin position="1"/>
        <end position="23"/>
    </location>
</feature>